<dbReference type="Proteomes" id="UP000003100">
    <property type="component" value="Unassembled WGS sequence"/>
</dbReference>
<gene>
    <name evidence="1" type="ORF">RUMHYD_02674</name>
</gene>
<comment type="caution">
    <text evidence="1">The sequence shown here is derived from an EMBL/GenBank/DDBJ whole genome shotgun (WGS) entry which is preliminary data.</text>
</comment>
<reference evidence="1 2" key="2">
    <citation type="submission" date="2009-02" db="EMBL/GenBank/DDBJ databases">
        <title>Draft genome sequence of Blautia hydrogenotrophica DSM 10507 (Ruminococcus hydrogenotrophicus DSM 10507).</title>
        <authorList>
            <person name="Sudarsanam P."/>
            <person name="Ley R."/>
            <person name="Guruge J."/>
            <person name="Turnbaugh P.J."/>
            <person name="Mahowald M."/>
            <person name="Liep D."/>
            <person name="Gordon J."/>
        </authorList>
    </citation>
    <scope>NUCLEOTIDE SEQUENCE [LARGE SCALE GENOMIC DNA]</scope>
    <source>
        <strain evidence="2">DSM 10507 / JCM 14656 / S5a33</strain>
    </source>
</reference>
<reference evidence="1 2" key="1">
    <citation type="submission" date="2009-01" db="EMBL/GenBank/DDBJ databases">
        <authorList>
            <person name="Fulton L."/>
            <person name="Clifton S."/>
            <person name="Fulton B."/>
            <person name="Xu J."/>
            <person name="Minx P."/>
            <person name="Pepin K.H."/>
            <person name="Johnson M."/>
            <person name="Bhonagiri V."/>
            <person name="Nash W.E."/>
            <person name="Mardis E.R."/>
            <person name="Wilson R.K."/>
        </authorList>
    </citation>
    <scope>NUCLEOTIDE SEQUENCE [LARGE SCALE GENOMIC DNA]</scope>
    <source>
        <strain evidence="2">DSM 10507 / JCM 14656 / S5a33</strain>
    </source>
</reference>
<accession>C0CP72</accession>
<name>C0CP72_BLAHS</name>
<protein>
    <submittedName>
        <fullName evidence="1">Uncharacterized protein</fullName>
    </submittedName>
</protein>
<organism evidence="1 2">
    <name type="scientific">Blautia hydrogenotrophica (strain DSM 10507 / JCM 14656 / S5a33)</name>
    <name type="common">Ruminococcus hydrogenotrophicus</name>
    <dbReference type="NCBI Taxonomy" id="476272"/>
    <lineage>
        <taxon>Bacteria</taxon>
        <taxon>Bacillati</taxon>
        <taxon>Bacillota</taxon>
        <taxon>Clostridia</taxon>
        <taxon>Lachnospirales</taxon>
        <taxon>Lachnospiraceae</taxon>
        <taxon>Blautia</taxon>
    </lineage>
</organism>
<sequence>MSSILYPSDYSHFAGNDLPLIFHNPAYKYSYSRYFSPMYLELQGYVFSIHNINFFRQEFQVFSVFL</sequence>
<dbReference type="AlphaFoldDB" id="C0CP72"/>
<dbReference type="HOGENOM" id="CLU_2822501_0_0_9"/>
<proteinExistence type="predicted"/>
<keyword evidence="2" id="KW-1185">Reference proteome</keyword>
<dbReference type="EMBL" id="ACBZ01000145">
    <property type="protein sequence ID" value="EEG48457.1"/>
    <property type="molecule type" value="Genomic_DNA"/>
</dbReference>
<evidence type="ECO:0000313" key="1">
    <source>
        <dbReference type="EMBL" id="EEG48457.1"/>
    </source>
</evidence>
<evidence type="ECO:0000313" key="2">
    <source>
        <dbReference type="Proteomes" id="UP000003100"/>
    </source>
</evidence>